<dbReference type="PATRIC" id="fig|1430899.3.peg.679"/>
<feature type="transmembrane region" description="Helical" evidence="7">
    <location>
        <begin position="374"/>
        <end position="395"/>
    </location>
</feature>
<feature type="transmembrane region" description="Helical" evidence="7">
    <location>
        <begin position="20"/>
        <end position="38"/>
    </location>
</feature>
<keyword evidence="3 7" id="KW-0812">Transmembrane</keyword>
<keyword evidence="11" id="KW-1185">Reference proteome</keyword>
<dbReference type="RefSeq" id="WP_007473404.1">
    <property type="nucleotide sequence ID" value="NZ_KQ130610.1"/>
</dbReference>
<comment type="subcellular location">
    <subcellularLocation>
        <location evidence="1">Cell membrane</location>
        <topology evidence="1">Multi-pass membrane protein</topology>
    </subcellularLocation>
</comment>
<dbReference type="InterPro" id="IPR003838">
    <property type="entry name" value="ABC3_permease_C"/>
</dbReference>
<dbReference type="InterPro" id="IPR050250">
    <property type="entry name" value="Macrolide_Exporter_MacB"/>
</dbReference>
<feature type="transmembrane region" description="Helical" evidence="7">
    <location>
        <begin position="472"/>
        <end position="492"/>
    </location>
</feature>
<dbReference type="OrthoDB" id="9812886at2"/>
<evidence type="ECO:0000313" key="11">
    <source>
        <dbReference type="Proteomes" id="UP000052258"/>
    </source>
</evidence>
<keyword evidence="2" id="KW-1003">Cell membrane</keyword>
<evidence type="ECO:0000259" key="9">
    <source>
        <dbReference type="Pfam" id="PF12704"/>
    </source>
</evidence>
<dbReference type="Pfam" id="PF02687">
    <property type="entry name" value="FtsX"/>
    <property type="match status" value="1"/>
</dbReference>
<reference evidence="10 11" key="1">
    <citation type="journal article" date="2015" name="Genome Biol. Evol.">
        <title>Comparative Genomics of Listeria Sensu Lato: Genus-Wide Differences in Evolutionary Dynamics and the Progressive Gain of Complex, Potentially Pathogenicity-Related Traits through Lateral Gene Transfer.</title>
        <authorList>
            <person name="Chiara M."/>
            <person name="Caruso M."/>
            <person name="D'Erchia A.M."/>
            <person name="Manzari C."/>
            <person name="Fraccalvieri R."/>
            <person name="Goffredo E."/>
            <person name="Latorre L."/>
            <person name="Miccolupo A."/>
            <person name="Padalino I."/>
            <person name="Santagada G."/>
            <person name="Chiocco D."/>
            <person name="Pesole G."/>
            <person name="Horner D.S."/>
            <person name="Parisi A."/>
        </authorList>
    </citation>
    <scope>NUCLEOTIDE SEQUENCE [LARGE SCALE GENOMIC DNA]</scope>
    <source>
        <strain evidence="10 11">1991</strain>
    </source>
</reference>
<dbReference type="GO" id="GO:0005886">
    <property type="term" value="C:plasma membrane"/>
    <property type="evidence" value="ECO:0007669"/>
    <property type="project" value="UniProtKB-SubCell"/>
</dbReference>
<dbReference type="InterPro" id="IPR025857">
    <property type="entry name" value="MacB_PCD"/>
</dbReference>
<dbReference type="EMBL" id="AZHO01000007">
    <property type="protein sequence ID" value="KMT60527.1"/>
    <property type="molecule type" value="Genomic_DNA"/>
</dbReference>
<dbReference type="Proteomes" id="UP000052258">
    <property type="component" value="Unassembled WGS sequence"/>
</dbReference>
<sequence>MNFIKRAFFSMKTRIGRTALQLIIFTIVSVLILSGFTIQSAANKASEMAKEQLGGTVTLTVDREKQMKQQQSEQNNSNASERTPPSFQSTPISLANAESLAKLDHVASCNYYSSTQALAKDFDPVKSEGDSSAGTEESGAGSNEMPQMGGENSSRQMTQADLSISGVLDSKTSTDFSGGTSVLKSGRALTSSDVGKKVVLVEQTLADQNDWQVGDKISVVSSDEETTVELEIVGVYKTSDSGSDMASNFSFLNPYNKMYVPYEVANTLKGSDYKNTVDSAVYTMDDASNISSFEKQAEKIDSVDWDTYKLDANDTLYQQMIGPINNVASFSKNVVYIVTIAGALILALLIMMQVRERKYEMGVLLAIGESRMKLVLQFFTEILMVAVMSFMLAGLSSHYVAQIAGNQLLSQQNETAQTTSANGQNENVGPGGSNGQVGPRDRMQNGISSLTQNTEEIKKLDIQVTLADMLKMGGIGVGIAFISVLLPAMTILRMNPKTILTKQE</sequence>
<organism evidence="10 11">
    <name type="scientific">Listeria fleischmannii 1991</name>
    <dbReference type="NCBI Taxonomy" id="1430899"/>
    <lineage>
        <taxon>Bacteria</taxon>
        <taxon>Bacillati</taxon>
        <taxon>Bacillota</taxon>
        <taxon>Bacilli</taxon>
        <taxon>Bacillales</taxon>
        <taxon>Listeriaceae</taxon>
        <taxon>Listeria</taxon>
    </lineage>
</organism>
<evidence type="ECO:0000256" key="2">
    <source>
        <dbReference type="ARBA" id="ARBA00022475"/>
    </source>
</evidence>
<proteinExistence type="predicted"/>
<evidence type="ECO:0000313" key="10">
    <source>
        <dbReference type="EMBL" id="KMT60527.1"/>
    </source>
</evidence>
<gene>
    <name evidence="10" type="ORF">X560_0655</name>
</gene>
<feature type="domain" description="MacB-like periplasmic core" evidence="9">
    <location>
        <begin position="159"/>
        <end position="299"/>
    </location>
</feature>
<accession>A0A0J8GCZ9</accession>
<dbReference type="PANTHER" id="PTHR30572">
    <property type="entry name" value="MEMBRANE COMPONENT OF TRANSPORTER-RELATED"/>
    <property type="match status" value="1"/>
</dbReference>
<feature type="compositionally biased region" description="Low complexity" evidence="6">
    <location>
        <begin position="68"/>
        <end position="81"/>
    </location>
</feature>
<evidence type="ECO:0000256" key="4">
    <source>
        <dbReference type="ARBA" id="ARBA00022989"/>
    </source>
</evidence>
<feature type="domain" description="ABC3 transporter permease C-terminal" evidence="8">
    <location>
        <begin position="335"/>
        <end position="408"/>
    </location>
</feature>
<evidence type="ECO:0000256" key="6">
    <source>
        <dbReference type="SAM" id="MobiDB-lite"/>
    </source>
</evidence>
<keyword evidence="5 7" id="KW-0472">Membrane</keyword>
<keyword evidence="4 7" id="KW-1133">Transmembrane helix</keyword>
<dbReference type="GO" id="GO:0022857">
    <property type="term" value="F:transmembrane transporter activity"/>
    <property type="evidence" value="ECO:0007669"/>
    <property type="project" value="TreeGrafter"/>
</dbReference>
<feature type="compositionally biased region" description="Polar residues" evidence="6">
    <location>
        <begin position="414"/>
        <end position="427"/>
    </location>
</feature>
<evidence type="ECO:0000259" key="8">
    <source>
        <dbReference type="Pfam" id="PF02687"/>
    </source>
</evidence>
<name>A0A0J8GCZ9_9LIST</name>
<feature type="compositionally biased region" description="Low complexity" evidence="6">
    <location>
        <begin position="130"/>
        <end position="144"/>
    </location>
</feature>
<feature type="region of interest" description="Disordered" evidence="6">
    <location>
        <begin position="414"/>
        <end position="446"/>
    </location>
</feature>
<dbReference type="AlphaFoldDB" id="A0A0J8GCZ9"/>
<protein>
    <submittedName>
        <fullName evidence="10">ABC transporter permease</fullName>
    </submittedName>
</protein>
<evidence type="ECO:0000256" key="5">
    <source>
        <dbReference type="ARBA" id="ARBA00023136"/>
    </source>
</evidence>
<feature type="transmembrane region" description="Helical" evidence="7">
    <location>
        <begin position="334"/>
        <end position="354"/>
    </location>
</feature>
<feature type="region of interest" description="Disordered" evidence="6">
    <location>
        <begin position="122"/>
        <end position="157"/>
    </location>
</feature>
<comment type="caution">
    <text evidence="10">The sequence shown here is derived from an EMBL/GenBank/DDBJ whole genome shotgun (WGS) entry which is preliminary data.</text>
</comment>
<dbReference type="Pfam" id="PF12704">
    <property type="entry name" value="MacB_PCD"/>
    <property type="match status" value="1"/>
</dbReference>
<feature type="region of interest" description="Disordered" evidence="6">
    <location>
        <begin position="65"/>
        <end position="90"/>
    </location>
</feature>
<evidence type="ECO:0000256" key="7">
    <source>
        <dbReference type="SAM" id="Phobius"/>
    </source>
</evidence>
<evidence type="ECO:0000256" key="3">
    <source>
        <dbReference type="ARBA" id="ARBA00022692"/>
    </source>
</evidence>
<dbReference type="PANTHER" id="PTHR30572:SF9">
    <property type="entry name" value="ABC TRANSPORTER PERMEASE PROTEIN"/>
    <property type="match status" value="1"/>
</dbReference>
<evidence type="ECO:0000256" key="1">
    <source>
        <dbReference type="ARBA" id="ARBA00004651"/>
    </source>
</evidence>